<dbReference type="InterPro" id="IPR000742">
    <property type="entry name" value="EGF"/>
</dbReference>
<evidence type="ECO:0000313" key="6">
    <source>
        <dbReference type="Proteomes" id="UP000015101"/>
    </source>
</evidence>
<evidence type="ECO:0000256" key="2">
    <source>
        <dbReference type="PROSITE-ProRule" id="PRU00076"/>
    </source>
</evidence>
<dbReference type="AlphaFoldDB" id="T1G082"/>
<sequence length="68" mass="7605">ELNECASNPCLNAATCLNLVNQFKCICTDEFTGTHCQHGNDDDDDDDMMMKMIVAMMVMIVQTMLKVV</sequence>
<dbReference type="OMA" id="KMIVAMM"/>
<dbReference type="InterPro" id="IPR018097">
    <property type="entry name" value="EGF_Ca-bd_CS"/>
</dbReference>
<dbReference type="PROSITE" id="PS50026">
    <property type="entry name" value="EGF_3"/>
    <property type="match status" value="1"/>
</dbReference>
<comment type="caution">
    <text evidence="2">Lacks conserved residue(s) required for the propagation of feature annotation.</text>
</comment>
<dbReference type="Proteomes" id="UP000015101">
    <property type="component" value="Unassembled WGS sequence"/>
</dbReference>
<dbReference type="SMART" id="SM00181">
    <property type="entry name" value="EGF"/>
    <property type="match status" value="1"/>
</dbReference>
<evidence type="ECO:0000313" key="5">
    <source>
        <dbReference type="EnsemblMetazoa" id="HelroP70552"/>
    </source>
</evidence>
<dbReference type="Gene3D" id="2.10.25.10">
    <property type="entry name" value="Laminin"/>
    <property type="match status" value="1"/>
</dbReference>
<dbReference type="EMBL" id="KB097700">
    <property type="protein sequence ID" value="ESN91540.1"/>
    <property type="molecule type" value="Genomic_DNA"/>
</dbReference>
<dbReference type="OrthoDB" id="5953235at2759"/>
<dbReference type="InParanoid" id="T1G082"/>
<evidence type="ECO:0000259" key="3">
    <source>
        <dbReference type="PROSITE" id="PS50026"/>
    </source>
</evidence>
<dbReference type="RefSeq" id="XP_009030151.1">
    <property type="nucleotide sequence ID" value="XM_009031903.1"/>
</dbReference>
<feature type="disulfide bond" evidence="2">
    <location>
        <begin position="27"/>
        <end position="36"/>
    </location>
</feature>
<dbReference type="CTD" id="20214480"/>
<dbReference type="KEGG" id="hro:HELRODRAFT_70552"/>
<proteinExistence type="predicted"/>
<evidence type="ECO:0000256" key="1">
    <source>
        <dbReference type="ARBA" id="ARBA00023157"/>
    </source>
</evidence>
<dbReference type="PROSITE" id="PS00010">
    <property type="entry name" value="ASX_HYDROXYL"/>
    <property type="match status" value="1"/>
</dbReference>
<dbReference type="GO" id="GO:0005509">
    <property type="term" value="F:calcium ion binding"/>
    <property type="evidence" value="ECO:0007669"/>
    <property type="project" value="InterPro"/>
</dbReference>
<name>T1G082_HELRO</name>
<accession>T1G082</accession>
<dbReference type="STRING" id="6412.T1G082"/>
<dbReference type="EMBL" id="AMQM01002103">
    <property type="status" value="NOT_ANNOTATED_CDS"/>
    <property type="molecule type" value="Genomic_DNA"/>
</dbReference>
<keyword evidence="1 2" id="KW-1015">Disulfide bond</keyword>
<evidence type="ECO:0000313" key="4">
    <source>
        <dbReference type="EMBL" id="ESN91540.1"/>
    </source>
</evidence>
<feature type="domain" description="EGF-like" evidence="3">
    <location>
        <begin position="1"/>
        <end position="37"/>
    </location>
</feature>
<dbReference type="InterPro" id="IPR001881">
    <property type="entry name" value="EGF-like_Ca-bd_dom"/>
</dbReference>
<reference evidence="6" key="1">
    <citation type="submission" date="2012-12" db="EMBL/GenBank/DDBJ databases">
        <authorList>
            <person name="Hellsten U."/>
            <person name="Grimwood J."/>
            <person name="Chapman J.A."/>
            <person name="Shapiro H."/>
            <person name="Aerts A."/>
            <person name="Otillar R.P."/>
            <person name="Terry A.Y."/>
            <person name="Boore J.L."/>
            <person name="Simakov O."/>
            <person name="Marletaz F."/>
            <person name="Cho S.-J."/>
            <person name="Edsinger-Gonzales E."/>
            <person name="Havlak P."/>
            <person name="Kuo D.-H."/>
            <person name="Larsson T."/>
            <person name="Lv J."/>
            <person name="Arendt D."/>
            <person name="Savage R."/>
            <person name="Osoegawa K."/>
            <person name="de Jong P."/>
            <person name="Lindberg D.R."/>
            <person name="Seaver E.C."/>
            <person name="Weisblat D.A."/>
            <person name="Putnam N.H."/>
            <person name="Grigoriev I.V."/>
            <person name="Rokhsar D.S."/>
        </authorList>
    </citation>
    <scope>NUCLEOTIDE SEQUENCE</scope>
</reference>
<dbReference type="HOGENOM" id="CLU_2801308_0_0_1"/>
<reference evidence="4 6" key="2">
    <citation type="journal article" date="2013" name="Nature">
        <title>Insights into bilaterian evolution from three spiralian genomes.</title>
        <authorList>
            <person name="Simakov O."/>
            <person name="Marletaz F."/>
            <person name="Cho S.J."/>
            <person name="Edsinger-Gonzales E."/>
            <person name="Havlak P."/>
            <person name="Hellsten U."/>
            <person name="Kuo D.H."/>
            <person name="Larsson T."/>
            <person name="Lv J."/>
            <person name="Arendt D."/>
            <person name="Savage R."/>
            <person name="Osoegawa K."/>
            <person name="de Jong P."/>
            <person name="Grimwood J."/>
            <person name="Chapman J.A."/>
            <person name="Shapiro H."/>
            <person name="Aerts A."/>
            <person name="Otillar R.P."/>
            <person name="Terry A.Y."/>
            <person name="Boore J.L."/>
            <person name="Grigoriev I.V."/>
            <person name="Lindberg D.R."/>
            <person name="Seaver E.C."/>
            <person name="Weisblat D.A."/>
            <person name="Putnam N.H."/>
            <person name="Rokhsar D.S."/>
        </authorList>
    </citation>
    <scope>NUCLEOTIDE SEQUENCE</scope>
</reference>
<dbReference type="SUPFAM" id="SSF57196">
    <property type="entry name" value="EGF/Laminin"/>
    <property type="match status" value="1"/>
</dbReference>
<reference evidence="5" key="3">
    <citation type="submission" date="2015-06" db="UniProtKB">
        <authorList>
            <consortium name="EnsemblMetazoa"/>
        </authorList>
    </citation>
    <scope>IDENTIFICATION</scope>
</reference>
<dbReference type="CDD" id="cd00054">
    <property type="entry name" value="EGF_CA"/>
    <property type="match status" value="1"/>
</dbReference>
<dbReference type="SMART" id="SM00179">
    <property type="entry name" value="EGF_CA"/>
    <property type="match status" value="1"/>
</dbReference>
<dbReference type="PRINTS" id="PR00010">
    <property type="entry name" value="EGFBLOOD"/>
</dbReference>
<organism evidence="5 6">
    <name type="scientific">Helobdella robusta</name>
    <name type="common">Californian leech</name>
    <dbReference type="NCBI Taxonomy" id="6412"/>
    <lineage>
        <taxon>Eukaryota</taxon>
        <taxon>Metazoa</taxon>
        <taxon>Spiralia</taxon>
        <taxon>Lophotrochozoa</taxon>
        <taxon>Annelida</taxon>
        <taxon>Clitellata</taxon>
        <taxon>Hirudinea</taxon>
        <taxon>Rhynchobdellida</taxon>
        <taxon>Glossiphoniidae</taxon>
        <taxon>Helobdella</taxon>
    </lineage>
</organism>
<dbReference type="EnsemblMetazoa" id="HelroT70552">
    <property type="protein sequence ID" value="HelroP70552"/>
    <property type="gene ID" value="HelroG70552"/>
</dbReference>
<keyword evidence="6" id="KW-1185">Reference proteome</keyword>
<dbReference type="PROSITE" id="PS00022">
    <property type="entry name" value="EGF_1"/>
    <property type="match status" value="1"/>
</dbReference>
<dbReference type="PROSITE" id="PS01187">
    <property type="entry name" value="EGF_CA"/>
    <property type="match status" value="1"/>
</dbReference>
<protein>
    <recommendedName>
        <fullName evidence="3">EGF-like domain-containing protein</fullName>
    </recommendedName>
</protein>
<dbReference type="GeneID" id="20214480"/>
<keyword evidence="2" id="KW-0245">EGF-like domain</keyword>
<dbReference type="Pfam" id="PF00008">
    <property type="entry name" value="EGF"/>
    <property type="match status" value="1"/>
</dbReference>
<dbReference type="InterPro" id="IPR000152">
    <property type="entry name" value="EGF-type_Asp/Asn_hydroxyl_site"/>
</dbReference>
<dbReference type="FunFam" id="2.10.25.10:FF:000597">
    <property type="entry name" value="Delta/notch-like EGF repeat containing"/>
    <property type="match status" value="1"/>
</dbReference>
<gene>
    <name evidence="5" type="primary">20214480</name>
    <name evidence="4" type="ORF">HELRODRAFT_70552</name>
</gene>